<dbReference type="PANTHER" id="PTHR34220">
    <property type="entry name" value="SENSOR HISTIDINE KINASE YPDA"/>
    <property type="match status" value="1"/>
</dbReference>
<reference evidence="9" key="1">
    <citation type="submission" date="2019-08" db="EMBL/GenBank/DDBJ databases">
        <authorList>
            <person name="Kucharzyk K."/>
            <person name="Murdoch R.W."/>
            <person name="Higgins S."/>
            <person name="Loffler F."/>
        </authorList>
    </citation>
    <scope>NUCLEOTIDE SEQUENCE</scope>
</reference>
<dbReference type="GO" id="GO:0016020">
    <property type="term" value="C:membrane"/>
    <property type="evidence" value="ECO:0007669"/>
    <property type="project" value="InterPro"/>
</dbReference>
<name>A0A644WXN4_9ZZZZ</name>
<evidence type="ECO:0000259" key="8">
    <source>
        <dbReference type="PROSITE" id="PS50885"/>
    </source>
</evidence>
<dbReference type="Gene3D" id="6.10.340.10">
    <property type="match status" value="1"/>
</dbReference>
<dbReference type="GO" id="GO:0000155">
    <property type="term" value="F:phosphorelay sensor kinase activity"/>
    <property type="evidence" value="ECO:0007669"/>
    <property type="project" value="InterPro"/>
</dbReference>
<protein>
    <recommendedName>
        <fullName evidence="2">histidine kinase</fullName>
        <ecNumber evidence="2">2.7.13.3</ecNumber>
    </recommendedName>
</protein>
<sequence length="591" mass="66320">MKKPIIRGSIRKKLFYSMLALSVCITAAVTIVALISTYGTMREQLIYDRRTNIGWLENRLYLETKSDMNRFYEFEVDKTLKNDVMTWYTEGNNADYSAKLDLINALNSIISLDSNINSIDLFNLGNDTVLRAQRSGASFVDTGDLLENWNAREQGLQTNTVYLREGREIVAYHLIYRFLDNRPVALIAIHQRPYKLQDILADIKITQNESIVIYNDQNDLIEANYGKNKEIAQARSLELMQQLAASDSRETVSDGNFWFYRAVNGGKLRIVLIVANQAIIASLQKTLIAGIVVALAAVLAAVAASAAYARFLSKPLIELAGSMSSIRLDSSQHLERSDRDDEIGLLQNSFADMAERTQNLIASEYIAKIEKRNAQLRALQAQINPHFIYNTLQAVGGMALKHGVPGIYEVTLNLIDIMRYSLNFSKDRVRLGDELKYLQSYLQIQNLRFGKRLDLSFDAPEECFEYLVPKLILQPLVENCFEHGLAERAGRWTVTVTAAVRGNDLFLSVTDNGVGIPLEKLEHIRAELEKGTDSSLQGAEHIGLTNVNARIRLMFGGEDYGLTIDSSPDTGTSITVRLRAVKEGETNDVQL</sequence>
<feature type="domain" description="Histidine kinase" evidence="7">
    <location>
        <begin position="472"/>
        <end position="582"/>
    </location>
</feature>
<gene>
    <name evidence="9" type="ORF">SDC9_54779</name>
</gene>
<dbReference type="Gene3D" id="3.30.565.10">
    <property type="entry name" value="Histidine kinase-like ATPase, C-terminal domain"/>
    <property type="match status" value="1"/>
</dbReference>
<proteinExistence type="predicted"/>
<keyword evidence="6" id="KW-1133">Transmembrane helix</keyword>
<keyword evidence="3" id="KW-0597">Phosphoprotein</keyword>
<keyword evidence="5" id="KW-0418">Kinase</keyword>
<dbReference type="InterPro" id="IPR005467">
    <property type="entry name" value="His_kinase_dom"/>
</dbReference>
<dbReference type="InterPro" id="IPR010559">
    <property type="entry name" value="Sig_transdc_His_kin_internal"/>
</dbReference>
<comment type="catalytic activity">
    <reaction evidence="1">
        <text>ATP + protein L-histidine = ADP + protein N-phospho-L-histidine.</text>
        <dbReference type="EC" id="2.7.13.3"/>
    </reaction>
</comment>
<organism evidence="9">
    <name type="scientific">bioreactor metagenome</name>
    <dbReference type="NCBI Taxonomy" id="1076179"/>
    <lineage>
        <taxon>unclassified sequences</taxon>
        <taxon>metagenomes</taxon>
        <taxon>ecological metagenomes</taxon>
    </lineage>
</organism>
<evidence type="ECO:0000313" key="9">
    <source>
        <dbReference type="EMBL" id="MPM08467.1"/>
    </source>
</evidence>
<accession>A0A644WXN4</accession>
<comment type="caution">
    <text evidence="9">The sequence shown here is derived from an EMBL/GenBank/DDBJ whole genome shotgun (WGS) entry which is preliminary data.</text>
</comment>
<keyword evidence="6" id="KW-0472">Membrane</keyword>
<evidence type="ECO:0000256" key="4">
    <source>
        <dbReference type="ARBA" id="ARBA00022679"/>
    </source>
</evidence>
<dbReference type="SMART" id="SM00304">
    <property type="entry name" value="HAMP"/>
    <property type="match status" value="1"/>
</dbReference>
<dbReference type="SUPFAM" id="SSF55874">
    <property type="entry name" value="ATPase domain of HSP90 chaperone/DNA topoisomerase II/histidine kinase"/>
    <property type="match status" value="1"/>
</dbReference>
<dbReference type="Pfam" id="PF06580">
    <property type="entry name" value="His_kinase"/>
    <property type="match status" value="1"/>
</dbReference>
<dbReference type="InterPro" id="IPR050640">
    <property type="entry name" value="Bact_2-comp_sensor_kinase"/>
</dbReference>
<evidence type="ECO:0000256" key="6">
    <source>
        <dbReference type="SAM" id="Phobius"/>
    </source>
</evidence>
<dbReference type="SUPFAM" id="SSF158472">
    <property type="entry name" value="HAMP domain-like"/>
    <property type="match status" value="1"/>
</dbReference>
<feature type="transmembrane region" description="Helical" evidence="6">
    <location>
        <begin position="287"/>
        <end position="309"/>
    </location>
</feature>
<evidence type="ECO:0000256" key="2">
    <source>
        <dbReference type="ARBA" id="ARBA00012438"/>
    </source>
</evidence>
<feature type="transmembrane region" description="Helical" evidence="6">
    <location>
        <begin position="14"/>
        <end position="35"/>
    </location>
</feature>
<dbReference type="EMBL" id="VSSQ01001452">
    <property type="protein sequence ID" value="MPM08467.1"/>
    <property type="molecule type" value="Genomic_DNA"/>
</dbReference>
<evidence type="ECO:0000256" key="5">
    <source>
        <dbReference type="ARBA" id="ARBA00022777"/>
    </source>
</evidence>
<dbReference type="InterPro" id="IPR003594">
    <property type="entry name" value="HATPase_dom"/>
</dbReference>
<feature type="domain" description="HAMP" evidence="8">
    <location>
        <begin position="310"/>
        <end position="362"/>
    </location>
</feature>
<dbReference type="InterPro" id="IPR003660">
    <property type="entry name" value="HAMP_dom"/>
</dbReference>
<evidence type="ECO:0000259" key="7">
    <source>
        <dbReference type="PROSITE" id="PS50109"/>
    </source>
</evidence>
<dbReference type="Pfam" id="PF02518">
    <property type="entry name" value="HATPase_c"/>
    <property type="match status" value="1"/>
</dbReference>
<dbReference type="SMART" id="SM00387">
    <property type="entry name" value="HATPase_c"/>
    <property type="match status" value="1"/>
</dbReference>
<dbReference type="PROSITE" id="PS50885">
    <property type="entry name" value="HAMP"/>
    <property type="match status" value="1"/>
</dbReference>
<dbReference type="AlphaFoldDB" id="A0A644WXN4"/>
<dbReference type="Pfam" id="PF00672">
    <property type="entry name" value="HAMP"/>
    <property type="match status" value="1"/>
</dbReference>
<dbReference type="PROSITE" id="PS50109">
    <property type="entry name" value="HIS_KIN"/>
    <property type="match status" value="1"/>
</dbReference>
<dbReference type="EC" id="2.7.13.3" evidence="2"/>
<evidence type="ECO:0000256" key="1">
    <source>
        <dbReference type="ARBA" id="ARBA00000085"/>
    </source>
</evidence>
<dbReference type="CDD" id="cd06225">
    <property type="entry name" value="HAMP"/>
    <property type="match status" value="1"/>
</dbReference>
<dbReference type="InterPro" id="IPR036890">
    <property type="entry name" value="HATPase_C_sf"/>
</dbReference>
<dbReference type="PANTHER" id="PTHR34220:SF7">
    <property type="entry name" value="SENSOR HISTIDINE KINASE YPDA"/>
    <property type="match status" value="1"/>
</dbReference>
<keyword evidence="6" id="KW-0812">Transmembrane</keyword>
<keyword evidence="4" id="KW-0808">Transferase</keyword>
<evidence type="ECO:0000256" key="3">
    <source>
        <dbReference type="ARBA" id="ARBA00022553"/>
    </source>
</evidence>